<dbReference type="InterPro" id="IPR054817">
    <property type="entry name" value="Glycosyl_F510_1955-like"/>
</dbReference>
<sequence>MSRMWKLAVPILLFTTACANTSTPPAQDPPAPPSTLAHVHGLGINPADGMLYAASHFGVFTVPADKAPERVGDRAQDTMGFVVAGANHFLGSGHPDRLDSGTPPHLGLIESKDAGRTWQTLSLKGAADFHSLEVKHNRVYGYNSQNGQIMVSENQRDWDTRGRVAMVDFTISSTDPDVILAATQQGVVRSADGGRTFAPAAGSPRLTLLDWSEGDVVIGVAPDGIVHVSGDSAATWTARGRIAGTPAALATKGSEVYIATESAVHASTDSGSTFTIRQALK</sequence>
<accession>A0A1H9F6N7</accession>
<proteinExistence type="predicted"/>
<feature type="signal peptide" evidence="1">
    <location>
        <begin position="1"/>
        <end position="19"/>
    </location>
</feature>
<dbReference type="AlphaFoldDB" id="A0A1H9F6N7"/>
<dbReference type="SUPFAM" id="SSF110296">
    <property type="entry name" value="Oligoxyloglucan reducing end-specific cellobiohydrolase"/>
    <property type="match status" value="1"/>
</dbReference>
<evidence type="ECO:0000256" key="1">
    <source>
        <dbReference type="SAM" id="SignalP"/>
    </source>
</evidence>
<reference evidence="3" key="1">
    <citation type="submission" date="2016-10" db="EMBL/GenBank/DDBJ databases">
        <authorList>
            <person name="Varghese N."/>
            <person name="Submissions S."/>
        </authorList>
    </citation>
    <scope>NUCLEOTIDE SEQUENCE [LARGE SCALE GENOMIC DNA]</scope>
    <source>
        <strain evidence="3">CGMCC 4.578</strain>
    </source>
</reference>
<dbReference type="PROSITE" id="PS51257">
    <property type="entry name" value="PROKAR_LIPOPROTEIN"/>
    <property type="match status" value="1"/>
</dbReference>
<keyword evidence="3" id="KW-1185">Reference proteome</keyword>
<dbReference type="CDD" id="cd15482">
    <property type="entry name" value="Sialidase_non-viral"/>
    <property type="match status" value="1"/>
</dbReference>
<dbReference type="InterPro" id="IPR015943">
    <property type="entry name" value="WD40/YVTN_repeat-like_dom_sf"/>
</dbReference>
<gene>
    <name evidence="2" type="ORF">SAMN05216195_102158</name>
</gene>
<evidence type="ECO:0000313" key="3">
    <source>
        <dbReference type="Proteomes" id="UP000199028"/>
    </source>
</evidence>
<name>A0A1H9F6N7_9PSEU</name>
<organism evidence="2 3">
    <name type="scientific">Lentzea flaviverrucosa</name>
    <dbReference type="NCBI Taxonomy" id="200379"/>
    <lineage>
        <taxon>Bacteria</taxon>
        <taxon>Bacillati</taxon>
        <taxon>Actinomycetota</taxon>
        <taxon>Actinomycetes</taxon>
        <taxon>Pseudonocardiales</taxon>
        <taxon>Pseudonocardiaceae</taxon>
        <taxon>Lentzea</taxon>
    </lineage>
</organism>
<evidence type="ECO:0000313" key="2">
    <source>
        <dbReference type="EMBL" id="SEQ32938.1"/>
    </source>
</evidence>
<dbReference type="EMBL" id="FOFT01000002">
    <property type="protein sequence ID" value="SEQ32938.1"/>
    <property type="molecule type" value="Genomic_DNA"/>
</dbReference>
<keyword evidence="1" id="KW-0732">Signal</keyword>
<protein>
    <recommendedName>
        <fullName evidence="4">Exo-alpha-sialidase</fullName>
    </recommendedName>
</protein>
<dbReference type="NCBIfam" id="NF045728">
    <property type="entry name" value="glycosyl_F510_1955"/>
    <property type="match status" value="1"/>
</dbReference>
<evidence type="ECO:0008006" key="4">
    <source>
        <dbReference type="Google" id="ProtNLM"/>
    </source>
</evidence>
<dbReference type="Gene3D" id="2.130.10.10">
    <property type="entry name" value="YVTN repeat-like/Quinoprotein amine dehydrogenase"/>
    <property type="match status" value="1"/>
</dbReference>
<dbReference type="Proteomes" id="UP000199028">
    <property type="component" value="Unassembled WGS sequence"/>
</dbReference>
<feature type="chain" id="PRO_5039509410" description="Exo-alpha-sialidase" evidence="1">
    <location>
        <begin position="20"/>
        <end position="281"/>
    </location>
</feature>